<keyword evidence="1" id="KW-1133">Transmembrane helix</keyword>
<organism evidence="2 3">
    <name type="scientific">Campylobacter ureolyticus</name>
    <dbReference type="NCBI Taxonomy" id="827"/>
    <lineage>
        <taxon>Bacteria</taxon>
        <taxon>Pseudomonadati</taxon>
        <taxon>Campylobacterota</taxon>
        <taxon>Epsilonproteobacteria</taxon>
        <taxon>Campylobacterales</taxon>
        <taxon>Campylobacteraceae</taxon>
        <taxon>Campylobacter</taxon>
    </lineage>
</organism>
<feature type="transmembrane region" description="Helical" evidence="1">
    <location>
        <begin position="6"/>
        <end position="27"/>
    </location>
</feature>
<evidence type="ECO:0000313" key="3">
    <source>
        <dbReference type="Proteomes" id="UP000509722"/>
    </source>
</evidence>
<accession>A0AAE7E949</accession>
<dbReference type="RefSeq" id="WP_018712394.1">
    <property type="nucleotide sequence ID" value="NZ_CP053832.1"/>
</dbReference>
<dbReference type="EMBL" id="CP053832">
    <property type="protein sequence ID" value="QKF83885.1"/>
    <property type="molecule type" value="Genomic_DNA"/>
</dbReference>
<keyword evidence="1" id="KW-0812">Transmembrane</keyword>
<evidence type="ECO:0000256" key="1">
    <source>
        <dbReference type="SAM" id="Phobius"/>
    </source>
</evidence>
<gene>
    <name evidence="2" type="ORF">CURT_0362</name>
</gene>
<sequence length="148" mass="16489">MALPLVGALPSIISGIATGILFIYRFIKSGALWFLTKFVTYWAIVWINGFILTITILYYGLVIKILLETYGFIDDFINVLSFKNTSSEVANLTRDIFGSALFFQALNDVINLFKPIVSLVFVSVGYAVGTKFFLSLRNSILSLIIAKI</sequence>
<name>A0AAE7E949_9BACT</name>
<dbReference type="Proteomes" id="UP000509722">
    <property type="component" value="Chromosome"/>
</dbReference>
<feature type="transmembrane region" description="Helical" evidence="1">
    <location>
        <begin position="39"/>
        <end position="61"/>
    </location>
</feature>
<reference evidence="2 3" key="1">
    <citation type="submission" date="2020-05" db="EMBL/GenBank/DDBJ databases">
        <title>Complete genome sequencing of Campylobacter and Arcobacter type strains.</title>
        <authorList>
            <person name="Miller W.G."/>
            <person name="Yee E."/>
        </authorList>
    </citation>
    <scope>NUCLEOTIDE SEQUENCE [LARGE SCALE GENOMIC DNA]</scope>
    <source>
        <strain evidence="2 3">LMG 6451</strain>
    </source>
</reference>
<proteinExistence type="predicted"/>
<protein>
    <submittedName>
        <fullName evidence="2">Membrane protein</fullName>
    </submittedName>
</protein>
<evidence type="ECO:0000313" key="2">
    <source>
        <dbReference type="EMBL" id="QKF83885.1"/>
    </source>
</evidence>
<dbReference type="GeneID" id="77175273"/>
<dbReference type="AlphaFoldDB" id="A0AAE7E949"/>
<feature type="transmembrane region" description="Helical" evidence="1">
    <location>
        <begin position="116"/>
        <end position="134"/>
    </location>
</feature>
<keyword evidence="1" id="KW-0472">Membrane</keyword>